<keyword evidence="1" id="KW-0460">Magnesium</keyword>
<feature type="chain" id="PRO_5045830845" description="P-type ATPase A domain-containing protein" evidence="2">
    <location>
        <begin position="23"/>
        <end position="88"/>
    </location>
</feature>
<dbReference type="EMBL" id="JBBPBN010000048">
    <property type="protein sequence ID" value="KAK8993801.1"/>
    <property type="molecule type" value="Genomic_DNA"/>
</dbReference>
<organism evidence="4 5">
    <name type="scientific">Hibiscus sabdariffa</name>
    <name type="common">roselle</name>
    <dbReference type="NCBI Taxonomy" id="183260"/>
    <lineage>
        <taxon>Eukaryota</taxon>
        <taxon>Viridiplantae</taxon>
        <taxon>Streptophyta</taxon>
        <taxon>Embryophyta</taxon>
        <taxon>Tracheophyta</taxon>
        <taxon>Spermatophyta</taxon>
        <taxon>Magnoliopsida</taxon>
        <taxon>eudicotyledons</taxon>
        <taxon>Gunneridae</taxon>
        <taxon>Pentapetalae</taxon>
        <taxon>rosids</taxon>
        <taxon>malvids</taxon>
        <taxon>Malvales</taxon>
        <taxon>Malvaceae</taxon>
        <taxon>Malvoideae</taxon>
        <taxon>Hibiscus</taxon>
    </lineage>
</organism>
<evidence type="ECO:0000313" key="5">
    <source>
        <dbReference type="Proteomes" id="UP001396334"/>
    </source>
</evidence>
<gene>
    <name evidence="4" type="ORF">V6N11_008019</name>
</gene>
<evidence type="ECO:0000259" key="3">
    <source>
        <dbReference type="Pfam" id="PF00122"/>
    </source>
</evidence>
<dbReference type="InterPro" id="IPR059000">
    <property type="entry name" value="ATPase_P-type_domA"/>
</dbReference>
<dbReference type="Pfam" id="PF00122">
    <property type="entry name" value="E1-E2_ATPase"/>
    <property type="match status" value="1"/>
</dbReference>
<feature type="domain" description="P-type ATPase A" evidence="3">
    <location>
        <begin position="24"/>
        <end position="71"/>
    </location>
</feature>
<evidence type="ECO:0000313" key="4">
    <source>
        <dbReference type="EMBL" id="KAK8993801.1"/>
    </source>
</evidence>
<dbReference type="PANTHER" id="PTHR42861">
    <property type="entry name" value="CALCIUM-TRANSPORTING ATPASE"/>
    <property type="match status" value="1"/>
</dbReference>
<keyword evidence="2" id="KW-0732">Signal</keyword>
<evidence type="ECO:0000256" key="1">
    <source>
        <dbReference type="ARBA" id="ARBA00022842"/>
    </source>
</evidence>
<evidence type="ECO:0000256" key="2">
    <source>
        <dbReference type="SAM" id="SignalP"/>
    </source>
</evidence>
<reference evidence="4 5" key="1">
    <citation type="journal article" date="2024" name="G3 (Bethesda)">
        <title>Genome assembly of Hibiscus sabdariffa L. provides insights into metabolisms of medicinal natural products.</title>
        <authorList>
            <person name="Kim T."/>
        </authorList>
    </citation>
    <scope>NUCLEOTIDE SEQUENCE [LARGE SCALE GENOMIC DNA]</scope>
    <source>
        <strain evidence="4">TK-2024</strain>
        <tissue evidence="4">Old leaves</tissue>
    </source>
</reference>
<keyword evidence="5" id="KW-1185">Reference proteome</keyword>
<dbReference type="SUPFAM" id="SSF81653">
    <property type="entry name" value="Calcium ATPase, transduction domain A"/>
    <property type="match status" value="1"/>
</dbReference>
<dbReference type="InterPro" id="IPR008250">
    <property type="entry name" value="ATPase_P-typ_transduc_dom_A_sf"/>
</dbReference>
<sequence length="88" mass="9565">MPATLMSLLWLVLLQRPRQIVACLLQGDPLKIDQSVLTGKSLPVTKNPGDEVFSGSTCKQGEIEYVVIATSVIPSSGKHHILWIAPTK</sequence>
<accession>A0ABR2PZD2</accession>
<proteinExistence type="predicted"/>
<feature type="signal peptide" evidence="2">
    <location>
        <begin position="1"/>
        <end position="22"/>
    </location>
</feature>
<protein>
    <recommendedName>
        <fullName evidence="3">P-type ATPase A domain-containing protein</fullName>
    </recommendedName>
</protein>
<comment type="caution">
    <text evidence="4">The sequence shown here is derived from an EMBL/GenBank/DDBJ whole genome shotgun (WGS) entry which is preliminary data.</text>
</comment>
<name>A0ABR2PZD2_9ROSI</name>
<dbReference type="Proteomes" id="UP001396334">
    <property type="component" value="Unassembled WGS sequence"/>
</dbReference>
<dbReference type="Gene3D" id="2.70.150.10">
    <property type="entry name" value="Calcium-transporting ATPase, cytoplasmic transduction domain A"/>
    <property type="match status" value="1"/>
</dbReference>